<evidence type="ECO:0000259" key="2">
    <source>
        <dbReference type="PROSITE" id="PS50994"/>
    </source>
</evidence>
<dbReference type="PROSITE" id="PS51702">
    <property type="entry name" value="HTH_MU"/>
    <property type="match status" value="1"/>
</dbReference>
<organism evidence="4 5">
    <name type="scientific">Desulfovibrio legallii</name>
    <dbReference type="NCBI Taxonomy" id="571438"/>
    <lineage>
        <taxon>Bacteria</taxon>
        <taxon>Pseudomonadati</taxon>
        <taxon>Thermodesulfobacteriota</taxon>
        <taxon>Desulfovibrionia</taxon>
        <taxon>Desulfovibrionales</taxon>
        <taxon>Desulfovibrionaceae</taxon>
        <taxon>Desulfovibrio</taxon>
    </lineage>
</organism>
<dbReference type="InterPro" id="IPR009061">
    <property type="entry name" value="DNA-bd_dom_put_sf"/>
</dbReference>
<dbReference type="EMBL" id="SIXC01000008">
    <property type="protein sequence ID" value="TBH79547.1"/>
    <property type="molecule type" value="Genomic_DNA"/>
</dbReference>
<name>A0A6H3FB02_9BACT</name>
<dbReference type="Pfam" id="PF09299">
    <property type="entry name" value="Mu-transpos_C"/>
    <property type="match status" value="1"/>
</dbReference>
<evidence type="ECO:0000313" key="4">
    <source>
        <dbReference type="EMBL" id="TBH79547.1"/>
    </source>
</evidence>
<protein>
    <submittedName>
        <fullName evidence="4">Integrase</fullName>
    </submittedName>
</protein>
<dbReference type="Pfam" id="PF09039">
    <property type="entry name" value="HTH_Tnp_Mu_2"/>
    <property type="match status" value="1"/>
</dbReference>
<feature type="domain" description="HTH Mu-type" evidence="3">
    <location>
        <begin position="4"/>
        <end position="68"/>
    </location>
</feature>
<evidence type="ECO:0000256" key="1">
    <source>
        <dbReference type="SAM" id="MobiDB-lite"/>
    </source>
</evidence>
<dbReference type="Gene3D" id="3.30.420.10">
    <property type="entry name" value="Ribonuclease H-like superfamily/Ribonuclease H"/>
    <property type="match status" value="1"/>
</dbReference>
<proteinExistence type="predicted"/>
<dbReference type="InterPro" id="IPR001584">
    <property type="entry name" value="Integrase_cat-core"/>
</dbReference>
<sequence length="734" mass="81684">MLMATETYSTQAIAALLAVTDRAIQIRAKRESWQSLPRAGRGGGKLWIVSSMPAETVQAIRAALATQAALACAEAPLPAANPAARPAALAAVPDKKLDMARARHRIVLEWRACMERAKAEGGSAREASKAVVVAYNAGLLLPAWVHEAVPVVSEKTLYRWEKSVRDGDGFAALADRRGAWTRGGAKGAGQLGEAAETLFLKAYLHDRKPSVHLAWMATGAALEKQGLPAPSYSSVMRFFKRYDSLHHDVVVWMREGNKATTDNALPYMTRDSRILEPGDVLVADGHKMNFTVINPDTGKPCRMTLVGWLDWASGMFLSFEIMVSENTQAIASSLHRAILKLGKRPRAVYIDNGQAFKNKFFENKDADVEEFDGLYLRLGIHVQHSAPYQARTKVIERWWGDFDRQAAVLMDSYVGRDIADKPAHLRRNETWLARQQSGYVPTVADVQRLVMEYARWKAQQPHPTRPGSTPWDVFDAGRGPGFSEEEKTDLARQFLYRREVTPSRCRVRMLGLEYESDALYGVNKPLTAYYSYADMREIYLYDGQRFLGTARPVATVNPLAVVLGDDADMRRISEANKKAARLRKQTRDLAERISGAAGETLLELPYMRGVAQRRQPVVVQGTGHANGRDRIGPASTPQVSEAERRAIDGAVQAALERRKASAAPVYTLPAYFSSELEKYDVLFRLRHEDGMDLNAADAAFMASYEAGREYQTTTGRRYEQLLRLYDTPSKEQAG</sequence>
<evidence type="ECO:0000259" key="3">
    <source>
        <dbReference type="PROSITE" id="PS51702"/>
    </source>
</evidence>
<dbReference type="InterPro" id="IPR015378">
    <property type="entry name" value="Transposase-like_Mu_C"/>
</dbReference>
<dbReference type="GO" id="GO:0003677">
    <property type="term" value="F:DNA binding"/>
    <property type="evidence" value="ECO:0007669"/>
    <property type="project" value="InterPro"/>
</dbReference>
<keyword evidence="5" id="KW-1185">Reference proteome</keyword>
<dbReference type="InterPro" id="IPR015126">
    <property type="entry name" value="Mu_I-gamma"/>
</dbReference>
<dbReference type="SUPFAM" id="SSF53098">
    <property type="entry name" value="Ribonuclease H-like"/>
    <property type="match status" value="1"/>
</dbReference>
<accession>A0A6H3FB02</accession>
<reference evidence="4 5" key="1">
    <citation type="submission" date="2018-12" db="EMBL/GenBank/DDBJ databases">
        <title>First genome draft of Desulfovibrio legallis sp. nov.</title>
        <authorList>
            <person name="Ben Dhia O."/>
            <person name="Najjari A."/>
            <person name="Ferjani R."/>
            <person name="Fhoula I."/>
            <person name="Fardeau M.-L."/>
            <person name="Boudabbous A."/>
            <person name="Ouzari H.I."/>
        </authorList>
    </citation>
    <scope>NUCLEOTIDE SEQUENCE [LARGE SCALE GENOMIC DNA]</scope>
    <source>
        <strain evidence="4 5">H1T</strain>
    </source>
</reference>
<dbReference type="Gene3D" id="1.10.10.60">
    <property type="entry name" value="Homeodomain-like"/>
    <property type="match status" value="1"/>
</dbReference>
<feature type="region of interest" description="Disordered" evidence="1">
    <location>
        <begin position="621"/>
        <end position="640"/>
    </location>
</feature>
<dbReference type="AlphaFoldDB" id="A0A6H3FB02"/>
<dbReference type="PROSITE" id="PS50994">
    <property type="entry name" value="INTEGRASE"/>
    <property type="match status" value="1"/>
</dbReference>
<dbReference type="Proteomes" id="UP000292919">
    <property type="component" value="Unassembled WGS sequence"/>
</dbReference>
<gene>
    <name evidence="4" type="ORF">EB812_08130</name>
</gene>
<dbReference type="Gene3D" id="1.10.10.10">
    <property type="entry name" value="Winged helix-like DNA-binding domain superfamily/Winged helix DNA-binding domain"/>
    <property type="match status" value="1"/>
</dbReference>
<dbReference type="InterPro" id="IPR036397">
    <property type="entry name" value="RNaseH_sf"/>
</dbReference>
<evidence type="ECO:0000313" key="5">
    <source>
        <dbReference type="Proteomes" id="UP000292919"/>
    </source>
</evidence>
<dbReference type="InterPro" id="IPR012337">
    <property type="entry name" value="RNaseH-like_sf"/>
</dbReference>
<dbReference type="InterPro" id="IPR036388">
    <property type="entry name" value="WH-like_DNA-bd_sf"/>
</dbReference>
<feature type="domain" description="Integrase catalytic" evidence="2">
    <location>
        <begin position="273"/>
        <end position="478"/>
    </location>
</feature>
<dbReference type="GO" id="GO:0015074">
    <property type="term" value="P:DNA integration"/>
    <property type="evidence" value="ECO:0007669"/>
    <property type="project" value="InterPro"/>
</dbReference>
<comment type="caution">
    <text evidence="4">The sequence shown here is derived from an EMBL/GenBank/DDBJ whole genome shotgun (WGS) entry which is preliminary data.</text>
</comment>
<dbReference type="InterPro" id="IPR003314">
    <property type="entry name" value="Mu-type_HTH"/>
</dbReference>
<dbReference type="SUPFAM" id="SSF46955">
    <property type="entry name" value="Putative DNA-binding domain"/>
    <property type="match status" value="1"/>
</dbReference>